<proteinExistence type="predicted"/>
<reference evidence="1 2" key="1">
    <citation type="journal article" date="2013" name="BMC Genomics">
        <title>The miniature genome of a carnivorous plant Genlisea aurea contains a low number of genes and short non-coding sequences.</title>
        <authorList>
            <person name="Leushkin E.V."/>
            <person name="Sutormin R.A."/>
            <person name="Nabieva E.R."/>
            <person name="Penin A.A."/>
            <person name="Kondrashov A.S."/>
            <person name="Logacheva M.D."/>
        </authorList>
    </citation>
    <scope>NUCLEOTIDE SEQUENCE [LARGE SCALE GENOMIC DNA]</scope>
</reference>
<dbReference type="EMBL" id="AUSU01006329">
    <property type="protein sequence ID" value="EPS62182.1"/>
    <property type="molecule type" value="Genomic_DNA"/>
</dbReference>
<dbReference type="Proteomes" id="UP000015453">
    <property type="component" value="Unassembled WGS sequence"/>
</dbReference>
<name>S8DQV8_9LAMI</name>
<evidence type="ECO:0000313" key="1">
    <source>
        <dbReference type="EMBL" id="EPS62182.1"/>
    </source>
</evidence>
<evidence type="ECO:0000313" key="2">
    <source>
        <dbReference type="Proteomes" id="UP000015453"/>
    </source>
</evidence>
<accession>S8DQV8</accession>
<comment type="caution">
    <text evidence="1">The sequence shown here is derived from an EMBL/GenBank/DDBJ whole genome shotgun (WGS) entry which is preliminary data.</text>
</comment>
<protein>
    <submittedName>
        <fullName evidence="1">Uncharacterized protein</fullName>
    </submittedName>
</protein>
<gene>
    <name evidence="1" type="ORF">M569_12611</name>
</gene>
<dbReference type="AlphaFoldDB" id="S8DQV8"/>
<organism evidence="1 2">
    <name type="scientific">Genlisea aurea</name>
    <dbReference type="NCBI Taxonomy" id="192259"/>
    <lineage>
        <taxon>Eukaryota</taxon>
        <taxon>Viridiplantae</taxon>
        <taxon>Streptophyta</taxon>
        <taxon>Embryophyta</taxon>
        <taxon>Tracheophyta</taxon>
        <taxon>Spermatophyta</taxon>
        <taxon>Magnoliopsida</taxon>
        <taxon>eudicotyledons</taxon>
        <taxon>Gunneridae</taxon>
        <taxon>Pentapetalae</taxon>
        <taxon>asterids</taxon>
        <taxon>lamiids</taxon>
        <taxon>Lamiales</taxon>
        <taxon>Lentibulariaceae</taxon>
        <taxon>Genlisea</taxon>
    </lineage>
</organism>
<sequence length="55" mass="6190">MPAAAYGSVIYISPSELPVFDLRMCSECWNEENSGLGLHEPMSLKRKFIRSNARS</sequence>
<keyword evidence="2" id="KW-1185">Reference proteome</keyword>